<evidence type="ECO:0000259" key="1">
    <source>
        <dbReference type="PROSITE" id="PS51833"/>
    </source>
</evidence>
<dbReference type="EMBL" id="ASJR01000001">
    <property type="protein sequence ID" value="ERP39336.1"/>
    <property type="molecule type" value="Genomic_DNA"/>
</dbReference>
<dbReference type="PANTHER" id="PTHR33525">
    <property type="match status" value="1"/>
</dbReference>
<organism evidence="2 3">
    <name type="scientific">Chitinivibrio alkaliphilus ACht1</name>
    <dbReference type="NCBI Taxonomy" id="1313304"/>
    <lineage>
        <taxon>Bacteria</taxon>
        <taxon>Pseudomonadati</taxon>
        <taxon>Fibrobacterota</taxon>
        <taxon>Chitinivibrionia</taxon>
        <taxon>Chitinivibrionales</taxon>
        <taxon>Chitinivibrionaceae</taxon>
        <taxon>Chitinivibrio</taxon>
    </lineage>
</organism>
<feature type="domain" description="HDOD" evidence="1">
    <location>
        <begin position="163"/>
        <end position="361"/>
    </location>
</feature>
<dbReference type="Pfam" id="PF08668">
    <property type="entry name" value="HDOD"/>
    <property type="match status" value="1"/>
</dbReference>
<dbReference type="RefSeq" id="WP_022635696.1">
    <property type="nucleotide sequence ID" value="NZ_ASJR01000001.1"/>
</dbReference>
<dbReference type="STRING" id="1313304.CALK_0132"/>
<proteinExistence type="predicted"/>
<keyword evidence="3" id="KW-1185">Reference proteome</keyword>
<dbReference type="PANTHER" id="PTHR33525:SF3">
    <property type="entry name" value="RIBONUCLEASE Y"/>
    <property type="match status" value="1"/>
</dbReference>
<dbReference type="Proteomes" id="UP000017148">
    <property type="component" value="Unassembled WGS sequence"/>
</dbReference>
<accession>U7DEI2</accession>
<comment type="caution">
    <text evidence="2">The sequence shown here is derived from an EMBL/GenBank/DDBJ whole genome shotgun (WGS) entry which is preliminary data.</text>
</comment>
<dbReference type="PROSITE" id="PS51833">
    <property type="entry name" value="HDOD"/>
    <property type="match status" value="1"/>
</dbReference>
<dbReference type="InterPro" id="IPR052340">
    <property type="entry name" value="RNase_Y/CdgJ"/>
</dbReference>
<dbReference type="OrthoDB" id="9770715at2"/>
<reference evidence="2 3" key="1">
    <citation type="journal article" date="2013" name="Environ. Microbiol.">
        <title>Genome analysis of Chitinivibrio alkaliphilus gen. nov., sp. nov., a novel extremely haloalkaliphilic anaerobic chitinolytic bacterium from the candidate phylum Termite Group 3.</title>
        <authorList>
            <person name="Sorokin D.Y."/>
            <person name="Gumerov V.M."/>
            <person name="Rakitin A.L."/>
            <person name="Beletsky A.V."/>
            <person name="Damste J.S."/>
            <person name="Muyzer G."/>
            <person name="Mardanov A.V."/>
            <person name="Ravin N.V."/>
        </authorList>
    </citation>
    <scope>NUCLEOTIDE SEQUENCE [LARGE SCALE GENOMIC DNA]</scope>
    <source>
        <strain evidence="2 3">ACht1</strain>
    </source>
</reference>
<dbReference type="eggNOG" id="COG1639">
    <property type="taxonomic scope" value="Bacteria"/>
</dbReference>
<dbReference type="SUPFAM" id="SSF52172">
    <property type="entry name" value="CheY-like"/>
    <property type="match status" value="1"/>
</dbReference>
<evidence type="ECO:0000313" key="3">
    <source>
        <dbReference type="Proteomes" id="UP000017148"/>
    </source>
</evidence>
<sequence length="580" mass="66356">MPSILIISDNEREKRILLMAFEQLGFDTVDAEPDRSSYINAVQFKPDIVLIRFPRYYHDHINFCKNISNIKNLKTLIIGYGKKLSDPEVGALHQNGVQQYLLTPIRFSLAMKYIENFFQQNNSEKLVWKKEGKEESSYLDMLLDKKVLPTKKISRMLEEINTIMAFPFTVMRVLKISNDPQSGAADLSKVIEADPVIASNILKMANTVFFANRNNQRINSIKDAIVRIGFSETKNIAMSIQVMKSLSSDANSLGFDRKKYWIYCISMGILTSMLAKKMAHLDKSEAFLAGLLHSFGIILLDECFPDLFITYLKETSKKMGLFWDSERRLTLITHLDITKKLFEQWKFPSDITEGIPLSVTVNKEFADNASLWEAKPGELTEEQAFAVLLFVAEKLAKACGFGSECDHFTTPLPHDLLSYIRFSPQALGKEFFDEVQRKISLYSSFFNTKITKSPAVQSDITVSVCSATTEAYFPIFPYLHSRGILLNILHSTDDLEDAECIEHLCIYCTTGEYQSSDHASIEKRRKRFQDRYSTELPVFVFCKSPPKEQEPDSLLYYFDVSCDIRLVDPVFEEILSNQES</sequence>
<gene>
    <name evidence="2" type="ORF">CALK_0132</name>
</gene>
<evidence type="ECO:0000313" key="2">
    <source>
        <dbReference type="EMBL" id="ERP39336.1"/>
    </source>
</evidence>
<dbReference type="InterPro" id="IPR013976">
    <property type="entry name" value="HDOD"/>
</dbReference>
<dbReference type="Gene3D" id="1.10.3210.10">
    <property type="entry name" value="Hypothetical protein af1432"/>
    <property type="match status" value="1"/>
</dbReference>
<protein>
    <recommendedName>
        <fullName evidence="1">HDOD domain-containing protein</fullName>
    </recommendedName>
</protein>
<dbReference type="SUPFAM" id="SSF109604">
    <property type="entry name" value="HD-domain/PDEase-like"/>
    <property type="match status" value="1"/>
</dbReference>
<name>U7DEI2_9BACT</name>
<dbReference type="AlphaFoldDB" id="U7DEI2"/>
<dbReference type="InterPro" id="IPR011006">
    <property type="entry name" value="CheY-like_superfamily"/>
</dbReference>